<feature type="domain" description="RNA polymerase sigma factor 70 region 4 type 2" evidence="7">
    <location>
        <begin position="139"/>
        <end position="191"/>
    </location>
</feature>
<dbReference type="SUPFAM" id="SSF88659">
    <property type="entry name" value="Sigma3 and sigma4 domains of RNA polymerase sigma factors"/>
    <property type="match status" value="1"/>
</dbReference>
<dbReference type="CDD" id="cd06171">
    <property type="entry name" value="Sigma70_r4"/>
    <property type="match status" value="1"/>
</dbReference>
<protein>
    <recommendedName>
        <fullName evidence="9">RNA polymerase, sigma-24 subunit, ECF subfamily</fullName>
    </recommendedName>
</protein>
<dbReference type="InterPro" id="IPR013249">
    <property type="entry name" value="RNA_pol_sigma70_r4_t2"/>
</dbReference>
<dbReference type="GO" id="GO:0016987">
    <property type="term" value="F:sigma factor activity"/>
    <property type="evidence" value="ECO:0007669"/>
    <property type="project" value="UniProtKB-KW"/>
</dbReference>
<evidence type="ECO:0000256" key="2">
    <source>
        <dbReference type="ARBA" id="ARBA00023015"/>
    </source>
</evidence>
<dbReference type="Pfam" id="PF08281">
    <property type="entry name" value="Sigma70_r4_2"/>
    <property type="match status" value="1"/>
</dbReference>
<keyword evidence="5" id="KW-0804">Transcription</keyword>
<keyword evidence="4" id="KW-0238">DNA-binding</keyword>
<dbReference type="PANTHER" id="PTHR43133">
    <property type="entry name" value="RNA POLYMERASE ECF-TYPE SIGMA FACTO"/>
    <property type="match status" value="1"/>
</dbReference>
<dbReference type="NCBIfam" id="TIGR02937">
    <property type="entry name" value="sigma70-ECF"/>
    <property type="match status" value="1"/>
</dbReference>
<dbReference type="GO" id="GO:0006352">
    <property type="term" value="P:DNA-templated transcription initiation"/>
    <property type="evidence" value="ECO:0007669"/>
    <property type="project" value="InterPro"/>
</dbReference>
<feature type="domain" description="RNA polymerase sigma-70 region 2" evidence="6">
    <location>
        <begin position="35"/>
        <end position="97"/>
    </location>
</feature>
<dbReference type="InterPro" id="IPR036388">
    <property type="entry name" value="WH-like_DNA-bd_sf"/>
</dbReference>
<dbReference type="EMBL" id="FR695864">
    <property type="protein sequence ID" value="CBX27234.1"/>
    <property type="molecule type" value="Genomic_DNA"/>
</dbReference>
<dbReference type="InterPro" id="IPR007627">
    <property type="entry name" value="RNA_pol_sigma70_r2"/>
</dbReference>
<evidence type="ECO:0000259" key="7">
    <source>
        <dbReference type="Pfam" id="PF08281"/>
    </source>
</evidence>
<dbReference type="Gene3D" id="1.10.1740.10">
    <property type="match status" value="1"/>
</dbReference>
<evidence type="ECO:0000259" key="6">
    <source>
        <dbReference type="Pfam" id="PF04542"/>
    </source>
</evidence>
<dbReference type="Pfam" id="PF04542">
    <property type="entry name" value="Sigma70_r2"/>
    <property type="match status" value="1"/>
</dbReference>
<organism evidence="8">
    <name type="scientific">uncultured Desulfobacterium sp</name>
    <dbReference type="NCBI Taxonomy" id="201089"/>
    <lineage>
        <taxon>Bacteria</taxon>
        <taxon>Pseudomonadati</taxon>
        <taxon>Thermodesulfobacteriota</taxon>
        <taxon>Desulfobacteria</taxon>
        <taxon>Desulfobacterales</taxon>
        <taxon>Desulfobacteriaceae</taxon>
        <taxon>Desulfobacterium</taxon>
        <taxon>environmental samples</taxon>
    </lineage>
</organism>
<keyword evidence="2" id="KW-0805">Transcription regulation</keyword>
<dbReference type="InterPro" id="IPR039425">
    <property type="entry name" value="RNA_pol_sigma-70-like"/>
</dbReference>
<name>E1Y9J0_9BACT</name>
<evidence type="ECO:0000313" key="8">
    <source>
        <dbReference type="EMBL" id="CBX27234.1"/>
    </source>
</evidence>
<keyword evidence="3" id="KW-0731">Sigma factor</keyword>
<dbReference type="PANTHER" id="PTHR43133:SF8">
    <property type="entry name" value="RNA POLYMERASE SIGMA FACTOR HI_1459-RELATED"/>
    <property type="match status" value="1"/>
</dbReference>
<dbReference type="GO" id="GO:0003677">
    <property type="term" value="F:DNA binding"/>
    <property type="evidence" value="ECO:0007669"/>
    <property type="project" value="UniProtKB-KW"/>
</dbReference>
<evidence type="ECO:0000256" key="3">
    <source>
        <dbReference type="ARBA" id="ARBA00023082"/>
    </source>
</evidence>
<evidence type="ECO:0000256" key="1">
    <source>
        <dbReference type="ARBA" id="ARBA00010641"/>
    </source>
</evidence>
<reference evidence="8" key="1">
    <citation type="journal article" date="2011" name="Environ. Microbiol.">
        <title>Genomic insights into the metabolic potential of the polycyclic aromatic hydrocarbon degrading sulfate-reducing Deltaproteobacterium N47.</title>
        <authorList>
            <person name="Bergmann F."/>
            <person name="Selesi D."/>
            <person name="Weinmaier T."/>
            <person name="Tischler P."/>
            <person name="Rattei T."/>
            <person name="Meckenstock R.U."/>
        </authorList>
    </citation>
    <scope>NUCLEOTIDE SEQUENCE</scope>
</reference>
<dbReference type="AlphaFoldDB" id="E1Y9J0"/>
<evidence type="ECO:0000256" key="5">
    <source>
        <dbReference type="ARBA" id="ARBA00023163"/>
    </source>
</evidence>
<evidence type="ECO:0000256" key="4">
    <source>
        <dbReference type="ARBA" id="ARBA00023125"/>
    </source>
</evidence>
<dbReference type="InterPro" id="IPR013324">
    <property type="entry name" value="RNA_pol_sigma_r3/r4-like"/>
</dbReference>
<comment type="similarity">
    <text evidence="1">Belongs to the sigma-70 factor family. ECF subfamily.</text>
</comment>
<evidence type="ECO:0008006" key="9">
    <source>
        <dbReference type="Google" id="ProtNLM"/>
    </source>
</evidence>
<proteinExistence type="inferred from homology"/>
<dbReference type="Gene3D" id="1.10.10.10">
    <property type="entry name" value="Winged helix-like DNA-binding domain superfamily/Winged helix DNA-binding domain"/>
    <property type="match status" value="1"/>
</dbReference>
<dbReference type="SUPFAM" id="SSF88946">
    <property type="entry name" value="Sigma2 domain of RNA polymerase sigma factors"/>
    <property type="match status" value="1"/>
</dbReference>
<dbReference type="InterPro" id="IPR014284">
    <property type="entry name" value="RNA_pol_sigma-70_dom"/>
</dbReference>
<dbReference type="InterPro" id="IPR013325">
    <property type="entry name" value="RNA_pol_sigma_r2"/>
</dbReference>
<accession>E1Y9J0</accession>
<sequence length="203" mass="23492">MMQSNVEDGSDITTDAEIIGRILSGRINDFEIILNRYRGYIFKIVSGRLPADVVADLSHEIFIEVYKSLPNYDERKMFRKWLAGIAIHCCYDYWRQHYQNHEISISALTEDHKRWIDEVLAAKSEDVFNNIENQKEAREILQWALADLSAEDRMALTLVHLDGLSVKEAAQVLGWSSINVKVRVHRSRKKMRKRIAAMLSGDI</sequence>
<gene>
    <name evidence="8" type="ORF">N47_A12630</name>
</gene>